<proteinExistence type="predicted"/>
<dbReference type="EMBL" id="AJWY01001333">
    <property type="protein sequence ID" value="EKC79938.1"/>
    <property type="molecule type" value="Genomic_DNA"/>
</dbReference>
<protein>
    <submittedName>
        <fullName evidence="1">Uncharacterized protein</fullName>
    </submittedName>
</protein>
<accession>K1UCR2</accession>
<dbReference type="Gene3D" id="2.40.50.140">
    <property type="entry name" value="Nucleic acid-binding proteins"/>
    <property type="match status" value="1"/>
</dbReference>
<reference evidence="1" key="1">
    <citation type="journal article" date="2013" name="Environ. Microbiol.">
        <title>Microbiota from the distal guts of lean and obese adolescents exhibit partial functional redundancy besides clear differences in community structure.</title>
        <authorList>
            <person name="Ferrer M."/>
            <person name="Ruiz A."/>
            <person name="Lanza F."/>
            <person name="Haange S.B."/>
            <person name="Oberbach A."/>
            <person name="Till H."/>
            <person name="Bargiela R."/>
            <person name="Campoy C."/>
            <person name="Segura M.T."/>
            <person name="Richter M."/>
            <person name="von Bergen M."/>
            <person name="Seifert J."/>
            <person name="Suarez A."/>
        </authorList>
    </citation>
    <scope>NUCLEOTIDE SEQUENCE</scope>
</reference>
<dbReference type="InterPro" id="IPR012340">
    <property type="entry name" value="NA-bd_OB-fold"/>
</dbReference>
<organism evidence="1">
    <name type="scientific">human gut metagenome</name>
    <dbReference type="NCBI Taxonomy" id="408170"/>
    <lineage>
        <taxon>unclassified sequences</taxon>
        <taxon>metagenomes</taxon>
        <taxon>organismal metagenomes</taxon>
    </lineage>
</organism>
<name>K1UCR2_9ZZZZ</name>
<dbReference type="AlphaFoldDB" id="K1UCR2"/>
<evidence type="ECO:0000313" key="1">
    <source>
        <dbReference type="EMBL" id="EKC79938.1"/>
    </source>
</evidence>
<feature type="non-terminal residue" evidence="1">
    <location>
        <position position="1"/>
    </location>
</feature>
<comment type="caution">
    <text evidence="1">The sequence shown here is derived from an EMBL/GenBank/DDBJ whole genome shotgun (WGS) entry which is preliminary data.</text>
</comment>
<gene>
    <name evidence="1" type="ORF">LEA_01912</name>
</gene>
<sequence>KVLQLTRRLTQDGSLDVRRLLGEKGRVYIPIPANESGEGKVTIAAGERFIELSAVTDEQEAIPTGTQVRIIDVRGDVVAVEKDK</sequence>